<protein>
    <submittedName>
        <fullName evidence="8">Zinc finger protein 277</fullName>
    </submittedName>
</protein>
<evidence type="ECO:0000256" key="4">
    <source>
        <dbReference type="ARBA" id="ARBA00034119"/>
    </source>
</evidence>
<evidence type="ECO:0000313" key="8">
    <source>
        <dbReference type="EMBL" id="RZC38450.1"/>
    </source>
</evidence>
<dbReference type="InterPro" id="IPR040048">
    <property type="entry name" value="ZNF277"/>
</dbReference>
<dbReference type="EMBL" id="QDEB01043257">
    <property type="protein sequence ID" value="RZC38450.1"/>
    <property type="molecule type" value="Genomic_DNA"/>
</dbReference>
<evidence type="ECO:0000256" key="5">
    <source>
        <dbReference type="PROSITE-ProRule" id="PRU00042"/>
    </source>
</evidence>
<evidence type="ECO:0000256" key="6">
    <source>
        <dbReference type="SAM" id="Coils"/>
    </source>
</evidence>
<organism evidence="8 9">
    <name type="scientific">Asbolus verrucosus</name>
    <name type="common">Desert ironclad beetle</name>
    <dbReference type="NCBI Taxonomy" id="1661398"/>
    <lineage>
        <taxon>Eukaryota</taxon>
        <taxon>Metazoa</taxon>
        <taxon>Ecdysozoa</taxon>
        <taxon>Arthropoda</taxon>
        <taxon>Hexapoda</taxon>
        <taxon>Insecta</taxon>
        <taxon>Pterygota</taxon>
        <taxon>Neoptera</taxon>
        <taxon>Endopterygota</taxon>
        <taxon>Coleoptera</taxon>
        <taxon>Polyphaga</taxon>
        <taxon>Cucujiformia</taxon>
        <taxon>Tenebrionidae</taxon>
        <taxon>Pimeliinae</taxon>
        <taxon>Asbolus</taxon>
    </lineage>
</organism>
<comment type="caution">
    <text evidence="8">The sequence shown here is derived from an EMBL/GenBank/DDBJ whole genome shotgun (WGS) entry which is preliminary data.</text>
</comment>
<dbReference type="PROSITE" id="PS00028">
    <property type="entry name" value="ZINC_FINGER_C2H2_1"/>
    <property type="match status" value="1"/>
</dbReference>
<keyword evidence="3" id="KW-0862">Zinc</keyword>
<proteinExistence type="inferred from homology"/>
<dbReference type="AlphaFoldDB" id="A0A482W052"/>
<reference evidence="8 9" key="1">
    <citation type="submission" date="2017-03" db="EMBL/GenBank/DDBJ databases">
        <title>Genome of the blue death feigning beetle - Asbolus verrucosus.</title>
        <authorList>
            <person name="Rider S.D."/>
        </authorList>
    </citation>
    <scope>NUCLEOTIDE SEQUENCE [LARGE SCALE GENOMIC DNA]</scope>
    <source>
        <strain evidence="8">Butters</strain>
        <tissue evidence="8">Head and leg muscle</tissue>
    </source>
</reference>
<dbReference type="PANTHER" id="PTHR13267">
    <property type="entry name" value="ZINC FINGER PROTEIN 277"/>
    <property type="match status" value="1"/>
</dbReference>
<evidence type="ECO:0000313" key="9">
    <source>
        <dbReference type="Proteomes" id="UP000292052"/>
    </source>
</evidence>
<dbReference type="PROSITE" id="PS50157">
    <property type="entry name" value="ZINC_FINGER_C2H2_2"/>
    <property type="match status" value="1"/>
</dbReference>
<dbReference type="InterPro" id="IPR013087">
    <property type="entry name" value="Znf_C2H2_type"/>
</dbReference>
<dbReference type="STRING" id="1661398.A0A482W052"/>
<dbReference type="PANTHER" id="PTHR13267:SF3">
    <property type="entry name" value="ZINC FINGER PROTEIN 277"/>
    <property type="match status" value="1"/>
</dbReference>
<keyword evidence="6" id="KW-0175">Coiled coil</keyword>
<keyword evidence="9" id="KW-1185">Reference proteome</keyword>
<gene>
    <name evidence="8" type="ORF">BDFB_007406</name>
</gene>
<dbReference type="SMART" id="SM00355">
    <property type="entry name" value="ZnF_C2H2"/>
    <property type="match status" value="5"/>
</dbReference>
<name>A0A482W052_ASBVE</name>
<dbReference type="Pfam" id="PF12756">
    <property type="entry name" value="zf-C2H2_2"/>
    <property type="match status" value="2"/>
</dbReference>
<dbReference type="Proteomes" id="UP000292052">
    <property type="component" value="Unassembled WGS sequence"/>
</dbReference>
<keyword evidence="1" id="KW-0479">Metal-binding</keyword>
<feature type="coiled-coil region" evidence="6">
    <location>
        <begin position="239"/>
        <end position="266"/>
    </location>
</feature>
<feature type="non-terminal residue" evidence="8">
    <location>
        <position position="430"/>
    </location>
</feature>
<dbReference type="InterPro" id="IPR036236">
    <property type="entry name" value="Znf_C2H2_sf"/>
</dbReference>
<keyword evidence="2 5" id="KW-0863">Zinc-finger</keyword>
<evidence type="ECO:0000256" key="2">
    <source>
        <dbReference type="ARBA" id="ARBA00022771"/>
    </source>
</evidence>
<dbReference type="SUPFAM" id="SSF57667">
    <property type="entry name" value="beta-beta-alpha zinc fingers"/>
    <property type="match status" value="2"/>
</dbReference>
<evidence type="ECO:0000256" key="3">
    <source>
        <dbReference type="ARBA" id="ARBA00022833"/>
    </source>
</evidence>
<dbReference type="InterPro" id="IPR041661">
    <property type="entry name" value="ZN622/Rei1/Reh1_Znf-C2H2"/>
</dbReference>
<evidence type="ECO:0000256" key="1">
    <source>
        <dbReference type="ARBA" id="ARBA00022723"/>
    </source>
</evidence>
<dbReference type="SUPFAM" id="SSF103473">
    <property type="entry name" value="MFS general substrate transporter"/>
    <property type="match status" value="1"/>
</dbReference>
<feature type="domain" description="C2H2-type" evidence="7">
    <location>
        <begin position="194"/>
        <end position="223"/>
    </location>
</feature>
<evidence type="ECO:0000259" key="7">
    <source>
        <dbReference type="PROSITE" id="PS50157"/>
    </source>
</evidence>
<accession>A0A482W052</accession>
<comment type="similarity">
    <text evidence="4">Belongs to the ZNF277 family.</text>
</comment>
<dbReference type="OrthoDB" id="278606at2759"/>
<dbReference type="Gene3D" id="1.20.1250.20">
    <property type="entry name" value="MFS general substrate transporter like domains"/>
    <property type="match status" value="1"/>
</dbReference>
<sequence>MAALQEETENENKMFGPLVFENTRHSNPLEMESEIICLLCDNTFNLTLSFDIFVKHLFEVHNLVIEDVQNIENLSDYLQYWRDKFKNIPIEEVVPAIKIDSSGQYYFVLSTLLCEDKELRHKLRLEYVLKVQESERTDSNYTRPCLFCKLNFEGTRADFVNHLTSQHNLQIGNPQNLVYIEELIEKIDKKLNDLTCIFCSKVFPERNTLKEHMRKKLHKRLNRRNTEYDKYFMINYLEFDKKSKAIQRENEEVAQLIEENTNNDEEYYDWNEKEDFIICLFCDKRETNINTLCLHMEADHDFDFAEFTKDFDFYQKVKFVNYVRRQMHSNKCFYCDLSCKTPRSLQEHLFEKQHCKIPEIKIFDQPEIRWLTRTSRIVALCSAANFINSADRVIMPIAIVPMTDIFQWTLHAQGWILSAFAFGYFTSQIL</sequence>
<dbReference type="InterPro" id="IPR036259">
    <property type="entry name" value="MFS_trans_sf"/>
</dbReference>
<dbReference type="GO" id="GO:0008270">
    <property type="term" value="F:zinc ion binding"/>
    <property type="evidence" value="ECO:0007669"/>
    <property type="project" value="UniProtKB-KW"/>
</dbReference>